<dbReference type="AlphaFoldDB" id="A0AAE4AKY0"/>
<reference evidence="2" key="1">
    <citation type="submission" date="2023-07" db="EMBL/GenBank/DDBJ databases">
        <title>Genomic Encyclopedia of Type Strains, Phase IV (KMG-IV): sequencing the most valuable type-strain genomes for metagenomic binning, comparative biology and taxonomic classification.</title>
        <authorList>
            <person name="Goeker M."/>
        </authorList>
    </citation>
    <scope>NUCLEOTIDE SEQUENCE</scope>
    <source>
        <strain evidence="2">DSM 19659</strain>
    </source>
</reference>
<name>A0AAE4AKY0_9FIRM</name>
<evidence type="ECO:0000313" key="3">
    <source>
        <dbReference type="Proteomes" id="UP001241537"/>
    </source>
</evidence>
<feature type="transmembrane region" description="Helical" evidence="1">
    <location>
        <begin position="59"/>
        <end position="80"/>
    </location>
</feature>
<organism evidence="2 3">
    <name type="scientific">Moryella indoligenes</name>
    <dbReference type="NCBI Taxonomy" id="371674"/>
    <lineage>
        <taxon>Bacteria</taxon>
        <taxon>Bacillati</taxon>
        <taxon>Bacillota</taxon>
        <taxon>Clostridia</taxon>
        <taxon>Lachnospirales</taxon>
        <taxon>Lachnospiraceae</taxon>
        <taxon>Moryella</taxon>
    </lineage>
</organism>
<keyword evidence="1" id="KW-1133">Transmembrane helix</keyword>
<evidence type="ECO:0000256" key="1">
    <source>
        <dbReference type="SAM" id="Phobius"/>
    </source>
</evidence>
<dbReference type="Proteomes" id="UP001241537">
    <property type="component" value="Unassembled WGS sequence"/>
</dbReference>
<keyword evidence="1" id="KW-0472">Membrane</keyword>
<accession>A0AAE4AKY0</accession>
<comment type="caution">
    <text evidence="2">The sequence shown here is derived from an EMBL/GenBank/DDBJ whole genome shotgun (WGS) entry which is preliminary data.</text>
</comment>
<evidence type="ECO:0000313" key="2">
    <source>
        <dbReference type="EMBL" id="MDQ0152694.1"/>
    </source>
</evidence>
<keyword evidence="1" id="KW-0812">Transmembrane</keyword>
<proteinExistence type="predicted"/>
<gene>
    <name evidence="2" type="ORF">J2S20_001388</name>
</gene>
<keyword evidence="3" id="KW-1185">Reference proteome</keyword>
<feature type="transmembrane region" description="Helical" evidence="1">
    <location>
        <begin position="92"/>
        <end position="113"/>
    </location>
</feature>
<protein>
    <submittedName>
        <fullName evidence="2">Uncharacterized protein</fullName>
    </submittedName>
</protein>
<feature type="transmembrane region" description="Helical" evidence="1">
    <location>
        <begin position="120"/>
        <end position="144"/>
    </location>
</feature>
<dbReference type="EMBL" id="JAUSTO010000007">
    <property type="protein sequence ID" value="MDQ0152694.1"/>
    <property type="molecule type" value="Genomic_DNA"/>
</dbReference>
<sequence>MFNYNRKKYHFLRPVKKENDSILERPEFSYPETRSDRKEGRADGRLVNYLRKPRSEIGATALTSAAIAAGLTVLAFWLMVKTLGNPPLYVSAIAGSAVLFSLYAGGCAVLSVLEKDRDHLFALLGLSIGGMVLITWIITMLVGVTA</sequence>